<organism evidence="2 3">
    <name type="scientific">Halalkalibacter suaedae</name>
    <dbReference type="NCBI Taxonomy" id="2822140"/>
    <lineage>
        <taxon>Bacteria</taxon>
        <taxon>Bacillati</taxon>
        <taxon>Bacillota</taxon>
        <taxon>Bacilli</taxon>
        <taxon>Bacillales</taxon>
        <taxon>Bacillaceae</taxon>
        <taxon>Halalkalibacter</taxon>
    </lineage>
</organism>
<dbReference type="PROSITE" id="PS51257">
    <property type="entry name" value="PROKAR_LIPOPROTEIN"/>
    <property type="match status" value="1"/>
</dbReference>
<gene>
    <name evidence="2" type="ORF">J7W16_16740</name>
</gene>
<feature type="signal peptide" evidence="1">
    <location>
        <begin position="1"/>
        <end position="20"/>
    </location>
</feature>
<dbReference type="AlphaFoldDB" id="A0A940WUZ6"/>
<evidence type="ECO:0000256" key="1">
    <source>
        <dbReference type="SAM" id="SignalP"/>
    </source>
</evidence>
<reference evidence="2" key="1">
    <citation type="submission" date="2021-03" db="EMBL/GenBank/DDBJ databases">
        <title>Bacillus suaedae sp. nov., isolated from Suaeda aralocaspica.</title>
        <authorList>
            <person name="Lei R.F.R."/>
        </authorList>
    </citation>
    <scope>NUCLEOTIDE SEQUENCE</scope>
    <source>
        <strain evidence="2">YZJH907-2</strain>
    </source>
</reference>
<keyword evidence="3" id="KW-1185">Reference proteome</keyword>
<dbReference type="EMBL" id="JAGKSQ010000007">
    <property type="protein sequence ID" value="MBP3952771.1"/>
    <property type="molecule type" value="Genomic_DNA"/>
</dbReference>
<keyword evidence="1" id="KW-0732">Signal</keyword>
<accession>A0A940WUZ6</accession>
<proteinExistence type="predicted"/>
<protein>
    <recommendedName>
        <fullName evidence="4">Sporulation protein</fullName>
    </recommendedName>
</protein>
<evidence type="ECO:0000313" key="2">
    <source>
        <dbReference type="EMBL" id="MBP3952771.1"/>
    </source>
</evidence>
<feature type="chain" id="PRO_5038351120" description="Sporulation protein" evidence="1">
    <location>
        <begin position="21"/>
        <end position="161"/>
    </location>
</feature>
<sequence length="161" mass="18154">MRKWIAPLTLGVLLVTGCQAGPIEGTQDGQGIQSMSTDSDVNRLTYGLFGPGPMNFESINRQKPTYGYRSDIQNTTGTSFRSMHAERRHLGNDQQLIHHIIHDEFGLDSGMVILAGSHAFVNVSIPKDLEDDEKKKKIDSLERKFQEEIPRYRVHITEESN</sequence>
<comment type="caution">
    <text evidence="2">The sequence shown here is derived from an EMBL/GenBank/DDBJ whole genome shotgun (WGS) entry which is preliminary data.</text>
</comment>
<evidence type="ECO:0000313" key="3">
    <source>
        <dbReference type="Proteomes" id="UP000678228"/>
    </source>
</evidence>
<evidence type="ECO:0008006" key="4">
    <source>
        <dbReference type="Google" id="ProtNLM"/>
    </source>
</evidence>
<name>A0A940WUZ6_9BACI</name>
<dbReference type="RefSeq" id="WP_210598617.1">
    <property type="nucleotide sequence ID" value="NZ_JAGKSQ010000007.1"/>
</dbReference>
<dbReference type="Proteomes" id="UP000678228">
    <property type="component" value="Unassembled WGS sequence"/>
</dbReference>